<feature type="domain" description="RNase H type-1" evidence="1">
    <location>
        <begin position="110"/>
        <end position="176"/>
    </location>
</feature>
<dbReference type="InterPro" id="IPR044730">
    <property type="entry name" value="RNase_H-like_dom_plant"/>
</dbReference>
<gene>
    <name evidence="2" type="ORF">HU200_034643</name>
</gene>
<dbReference type="GO" id="GO:0003676">
    <property type="term" value="F:nucleic acid binding"/>
    <property type="evidence" value="ECO:0007669"/>
    <property type="project" value="InterPro"/>
</dbReference>
<evidence type="ECO:0000313" key="2">
    <source>
        <dbReference type="EMBL" id="KAF8699764.1"/>
    </source>
</evidence>
<proteinExistence type="predicted"/>
<sequence>MVKLFWDQMKNLSVVKIPPLQQLTRASDLIDPACTRKENAAMILCGLWALWMARNDRRHDKEPRPVRALIQWATDTTFDLWQMNHLEKSRILANKSPTLERHDAGWFQCNVDASFYKGDRSAASGAILRDHDGRACGGTAKWHNYSLNALTVEALACCDGLQLAPDRGVRRFFFEGMGR</sequence>
<protein>
    <recommendedName>
        <fullName evidence="1">RNase H type-1 domain-containing protein</fullName>
    </recommendedName>
</protein>
<dbReference type="InterPro" id="IPR052929">
    <property type="entry name" value="RNase_H-like_EbsB-rel"/>
</dbReference>
<dbReference type="OrthoDB" id="663515at2759"/>
<evidence type="ECO:0000259" key="1">
    <source>
        <dbReference type="Pfam" id="PF13456"/>
    </source>
</evidence>
<dbReference type="PANTHER" id="PTHR47074">
    <property type="entry name" value="BNAC02G40300D PROTEIN"/>
    <property type="match status" value="1"/>
</dbReference>
<keyword evidence="3" id="KW-1185">Reference proteome</keyword>
<comment type="caution">
    <text evidence="2">The sequence shown here is derived from an EMBL/GenBank/DDBJ whole genome shotgun (WGS) entry which is preliminary data.</text>
</comment>
<accession>A0A835BV41</accession>
<organism evidence="2 3">
    <name type="scientific">Digitaria exilis</name>
    <dbReference type="NCBI Taxonomy" id="1010633"/>
    <lineage>
        <taxon>Eukaryota</taxon>
        <taxon>Viridiplantae</taxon>
        <taxon>Streptophyta</taxon>
        <taxon>Embryophyta</taxon>
        <taxon>Tracheophyta</taxon>
        <taxon>Spermatophyta</taxon>
        <taxon>Magnoliopsida</taxon>
        <taxon>Liliopsida</taxon>
        <taxon>Poales</taxon>
        <taxon>Poaceae</taxon>
        <taxon>PACMAD clade</taxon>
        <taxon>Panicoideae</taxon>
        <taxon>Panicodae</taxon>
        <taxon>Paniceae</taxon>
        <taxon>Anthephorinae</taxon>
        <taxon>Digitaria</taxon>
    </lineage>
</organism>
<dbReference type="Proteomes" id="UP000636709">
    <property type="component" value="Unassembled WGS sequence"/>
</dbReference>
<evidence type="ECO:0000313" key="3">
    <source>
        <dbReference type="Proteomes" id="UP000636709"/>
    </source>
</evidence>
<dbReference type="GO" id="GO:0004523">
    <property type="term" value="F:RNA-DNA hybrid ribonuclease activity"/>
    <property type="evidence" value="ECO:0007669"/>
    <property type="project" value="InterPro"/>
</dbReference>
<dbReference type="EMBL" id="JACEFO010001834">
    <property type="protein sequence ID" value="KAF8699764.1"/>
    <property type="molecule type" value="Genomic_DNA"/>
</dbReference>
<dbReference type="CDD" id="cd06222">
    <property type="entry name" value="RNase_H_like"/>
    <property type="match status" value="1"/>
</dbReference>
<reference evidence="2" key="1">
    <citation type="submission" date="2020-07" db="EMBL/GenBank/DDBJ databases">
        <title>Genome sequence and genetic diversity analysis of an under-domesticated orphan crop, white fonio (Digitaria exilis).</title>
        <authorList>
            <person name="Bennetzen J.L."/>
            <person name="Chen S."/>
            <person name="Ma X."/>
            <person name="Wang X."/>
            <person name="Yssel A.E.J."/>
            <person name="Chaluvadi S.R."/>
            <person name="Johnson M."/>
            <person name="Gangashetty P."/>
            <person name="Hamidou F."/>
            <person name="Sanogo M.D."/>
            <person name="Zwaenepoel A."/>
            <person name="Wallace J."/>
            <person name="Van De Peer Y."/>
            <person name="Van Deynze A."/>
        </authorList>
    </citation>
    <scope>NUCLEOTIDE SEQUENCE</scope>
    <source>
        <tissue evidence="2">Leaves</tissue>
    </source>
</reference>
<dbReference type="AlphaFoldDB" id="A0A835BV41"/>
<name>A0A835BV41_9POAL</name>
<dbReference type="PANTHER" id="PTHR47074:SF11">
    <property type="entry name" value="REVERSE TRANSCRIPTASE-LIKE PROTEIN"/>
    <property type="match status" value="1"/>
</dbReference>
<dbReference type="InterPro" id="IPR002156">
    <property type="entry name" value="RNaseH_domain"/>
</dbReference>
<dbReference type="Pfam" id="PF13456">
    <property type="entry name" value="RVT_3"/>
    <property type="match status" value="1"/>
</dbReference>